<protein>
    <recommendedName>
        <fullName evidence="7">Putative NAD(P)H nitroreductase</fullName>
        <ecNumber evidence="7">1.-.-.-</ecNumber>
    </recommendedName>
</protein>
<comment type="similarity">
    <text evidence="1 7">Belongs to the nitroreductase family.</text>
</comment>
<evidence type="ECO:0000256" key="1">
    <source>
        <dbReference type="ARBA" id="ARBA00007118"/>
    </source>
</evidence>
<dbReference type="EMBL" id="SOFM01000007">
    <property type="protein sequence ID" value="TFC07494.1"/>
    <property type="molecule type" value="Genomic_DNA"/>
</dbReference>
<keyword evidence="3 7" id="KW-0288">FMN</keyword>
<keyword evidence="6 7" id="KW-0520">NAD</keyword>
<accession>A0A4V3IDL7</accession>
<dbReference type="Pfam" id="PF00881">
    <property type="entry name" value="Nitroreductase"/>
    <property type="match status" value="1"/>
</dbReference>
<keyword evidence="5 7" id="KW-0560">Oxidoreductase</keyword>
<feature type="domain" description="Nitroreductase" evidence="9">
    <location>
        <begin position="10"/>
        <end position="159"/>
    </location>
</feature>
<evidence type="ECO:0000256" key="8">
    <source>
        <dbReference type="PIRSR" id="PIRSR000232-1"/>
    </source>
</evidence>
<dbReference type="InterPro" id="IPR026021">
    <property type="entry name" value="YdjA-like"/>
</dbReference>
<feature type="binding site" description="in other chain" evidence="8">
    <location>
        <begin position="129"/>
        <end position="131"/>
    </location>
    <ligand>
        <name>FMN</name>
        <dbReference type="ChEBI" id="CHEBI:58210"/>
        <note>ligand shared between dimeric partners</note>
    </ligand>
</feature>
<dbReference type="Proteomes" id="UP000297643">
    <property type="component" value="Unassembled WGS sequence"/>
</dbReference>
<feature type="binding site" evidence="8">
    <location>
        <position position="36"/>
    </location>
    <ligand>
        <name>FMN</name>
        <dbReference type="ChEBI" id="CHEBI:58210"/>
        <note>ligand shared between dimeric partners</note>
    </ligand>
</feature>
<dbReference type="RefSeq" id="WP_134506842.1">
    <property type="nucleotide sequence ID" value="NZ_SOFM01000007.1"/>
</dbReference>
<dbReference type="InterPro" id="IPR000415">
    <property type="entry name" value="Nitroreductase-like"/>
</dbReference>
<evidence type="ECO:0000313" key="10">
    <source>
        <dbReference type="EMBL" id="TFC07494.1"/>
    </source>
</evidence>
<feature type="binding site" description="in other chain" evidence="8">
    <location>
        <begin position="11"/>
        <end position="13"/>
    </location>
    <ligand>
        <name>FMN</name>
        <dbReference type="ChEBI" id="CHEBI:58210"/>
        <note>ligand shared between dimeric partners</note>
    </ligand>
</feature>
<comment type="cofactor">
    <cofactor evidence="8">
        <name>FMN</name>
        <dbReference type="ChEBI" id="CHEBI:58210"/>
    </cofactor>
    <text evidence="8">Binds 1 FMN per subunit.</text>
</comment>
<evidence type="ECO:0000256" key="2">
    <source>
        <dbReference type="ARBA" id="ARBA00022630"/>
    </source>
</evidence>
<evidence type="ECO:0000313" key="11">
    <source>
        <dbReference type="Proteomes" id="UP000297643"/>
    </source>
</evidence>
<evidence type="ECO:0000256" key="3">
    <source>
        <dbReference type="ARBA" id="ARBA00022643"/>
    </source>
</evidence>
<keyword evidence="11" id="KW-1185">Reference proteome</keyword>
<dbReference type="SUPFAM" id="SSF55469">
    <property type="entry name" value="FMN-dependent nitroreductase-like"/>
    <property type="match status" value="1"/>
</dbReference>
<name>A0A4V3IDL7_9MICO</name>
<keyword evidence="4 7" id="KW-0521">NADP</keyword>
<organism evidence="10 11">
    <name type="scientific">Cryobacterium mannosilyticum</name>
    <dbReference type="NCBI Taxonomy" id="1259190"/>
    <lineage>
        <taxon>Bacteria</taxon>
        <taxon>Bacillati</taxon>
        <taxon>Actinomycetota</taxon>
        <taxon>Actinomycetes</taxon>
        <taxon>Micrococcales</taxon>
        <taxon>Microbacteriaceae</taxon>
        <taxon>Cryobacterium</taxon>
    </lineage>
</organism>
<dbReference type="InterPro" id="IPR052530">
    <property type="entry name" value="NAD(P)H_nitroreductase"/>
</dbReference>
<dbReference type="PANTHER" id="PTHR43821">
    <property type="entry name" value="NAD(P)H NITROREDUCTASE YDJA-RELATED"/>
    <property type="match status" value="1"/>
</dbReference>
<dbReference type="PANTHER" id="PTHR43821:SF1">
    <property type="entry name" value="NAD(P)H NITROREDUCTASE YDJA-RELATED"/>
    <property type="match status" value="1"/>
</dbReference>
<keyword evidence="2 7" id="KW-0285">Flavoprotein</keyword>
<sequence>MPVVLDAVGRRRSHSRVTSAAPTHEDLLPLVAAAARVADHGALRPWRLIELRGDARRRLGEAMATAAGVTGADAARLAEKPLRAELLIAVVASRHDNAKVAGWEQDAVAAGVGHALSLLLAEAGWGVMWRTGPLARTRPVHDLHRLTESEDLLGWLYVGGVPEGAKPGVRQPIDPSEYLSVL</sequence>
<dbReference type="PIRSF" id="PIRSF000232">
    <property type="entry name" value="YdjA"/>
    <property type="match status" value="1"/>
</dbReference>
<evidence type="ECO:0000259" key="9">
    <source>
        <dbReference type="Pfam" id="PF00881"/>
    </source>
</evidence>
<dbReference type="EC" id="1.-.-.-" evidence="7"/>
<dbReference type="AlphaFoldDB" id="A0A4V3IDL7"/>
<reference evidence="10 11" key="1">
    <citation type="submission" date="2019-03" db="EMBL/GenBank/DDBJ databases">
        <title>Genomics of glacier-inhabiting Cryobacterium strains.</title>
        <authorList>
            <person name="Liu Q."/>
            <person name="Xin Y.-H."/>
        </authorList>
    </citation>
    <scope>NUCLEOTIDE SEQUENCE [LARGE SCALE GENOMIC DNA]</scope>
    <source>
        <strain evidence="10 11">RHLT2-21</strain>
    </source>
</reference>
<comment type="caution">
    <text evidence="10">The sequence shown here is derived from an EMBL/GenBank/DDBJ whole genome shotgun (WGS) entry which is preliminary data.</text>
</comment>
<evidence type="ECO:0000256" key="4">
    <source>
        <dbReference type="ARBA" id="ARBA00022857"/>
    </source>
</evidence>
<proteinExistence type="inferred from homology"/>
<dbReference type="Gene3D" id="3.40.109.10">
    <property type="entry name" value="NADH Oxidase"/>
    <property type="match status" value="1"/>
</dbReference>
<evidence type="ECO:0000256" key="6">
    <source>
        <dbReference type="ARBA" id="ARBA00023027"/>
    </source>
</evidence>
<gene>
    <name evidence="10" type="ORF">E3O32_03040</name>
</gene>
<feature type="binding site" evidence="8">
    <location>
        <position position="40"/>
    </location>
    <ligand>
        <name>FMN</name>
        <dbReference type="ChEBI" id="CHEBI:58210"/>
        <note>ligand shared between dimeric partners</note>
    </ligand>
</feature>
<dbReference type="GO" id="GO:0016491">
    <property type="term" value="F:oxidoreductase activity"/>
    <property type="evidence" value="ECO:0007669"/>
    <property type="project" value="UniProtKB-UniRule"/>
</dbReference>
<evidence type="ECO:0000256" key="5">
    <source>
        <dbReference type="ARBA" id="ARBA00023002"/>
    </source>
</evidence>
<dbReference type="InterPro" id="IPR029479">
    <property type="entry name" value="Nitroreductase"/>
</dbReference>
<evidence type="ECO:0000256" key="7">
    <source>
        <dbReference type="PIRNR" id="PIRNR000232"/>
    </source>
</evidence>